<comment type="catalytic activity">
    <reaction evidence="10">
        <text>ITP + H2O = IMP + diphosphate + H(+)</text>
        <dbReference type="Rhea" id="RHEA:29399"/>
        <dbReference type="ChEBI" id="CHEBI:15377"/>
        <dbReference type="ChEBI" id="CHEBI:15378"/>
        <dbReference type="ChEBI" id="CHEBI:33019"/>
        <dbReference type="ChEBI" id="CHEBI:58053"/>
        <dbReference type="ChEBI" id="CHEBI:61402"/>
        <dbReference type="EC" id="3.6.1.66"/>
    </reaction>
</comment>
<organism evidence="12 13">
    <name type="scientific">Pedobacter chitinilyticus</name>
    <dbReference type="NCBI Taxonomy" id="2233776"/>
    <lineage>
        <taxon>Bacteria</taxon>
        <taxon>Pseudomonadati</taxon>
        <taxon>Bacteroidota</taxon>
        <taxon>Sphingobacteriia</taxon>
        <taxon>Sphingobacteriales</taxon>
        <taxon>Sphingobacteriaceae</taxon>
        <taxon>Pedobacter</taxon>
    </lineage>
</organism>
<comment type="cofactor">
    <cofactor evidence="10">
        <name>Mg(2+)</name>
        <dbReference type="ChEBI" id="CHEBI:18420"/>
    </cofactor>
    <text evidence="10">Binds 1 Mg(2+) ion per subunit.</text>
</comment>
<dbReference type="RefSeq" id="WP_113646937.1">
    <property type="nucleotide sequence ID" value="NZ_QMHN01000002.1"/>
</dbReference>
<keyword evidence="4 10" id="KW-0547">Nucleotide-binding</keyword>
<dbReference type="AlphaFoldDB" id="A0A3S3QGC6"/>
<name>A0A3S3QGC6_9SPHI</name>
<dbReference type="NCBIfam" id="TIGR00042">
    <property type="entry name" value="RdgB/HAM1 family non-canonical purine NTP pyrophosphatase"/>
    <property type="match status" value="1"/>
</dbReference>
<dbReference type="PANTHER" id="PTHR11067:SF9">
    <property type="entry name" value="INOSINE TRIPHOSPHATE PYROPHOSPHATASE"/>
    <property type="match status" value="1"/>
</dbReference>
<dbReference type="GO" id="GO:0017111">
    <property type="term" value="F:ribonucleoside triphosphate phosphatase activity"/>
    <property type="evidence" value="ECO:0007669"/>
    <property type="project" value="InterPro"/>
</dbReference>
<evidence type="ECO:0000256" key="6">
    <source>
        <dbReference type="ARBA" id="ARBA00022842"/>
    </source>
</evidence>
<comment type="similarity">
    <text evidence="1 10 11">Belongs to the HAM1 NTPase family.</text>
</comment>
<dbReference type="PANTHER" id="PTHR11067">
    <property type="entry name" value="INOSINE TRIPHOSPHATE PYROPHOSPHATASE/HAM1 PROTEIN"/>
    <property type="match status" value="1"/>
</dbReference>
<dbReference type="Proteomes" id="UP000284120">
    <property type="component" value="Unassembled WGS sequence"/>
</dbReference>
<comment type="subunit">
    <text evidence="2 10">Homodimer.</text>
</comment>
<comment type="catalytic activity">
    <reaction evidence="9 10">
        <text>XTP + H2O = XMP + diphosphate + H(+)</text>
        <dbReference type="Rhea" id="RHEA:28610"/>
        <dbReference type="ChEBI" id="CHEBI:15377"/>
        <dbReference type="ChEBI" id="CHEBI:15378"/>
        <dbReference type="ChEBI" id="CHEBI:33019"/>
        <dbReference type="ChEBI" id="CHEBI:57464"/>
        <dbReference type="ChEBI" id="CHEBI:61314"/>
        <dbReference type="EC" id="3.6.1.66"/>
    </reaction>
</comment>
<feature type="binding site" evidence="10">
    <location>
        <begin position="177"/>
        <end position="178"/>
    </location>
    <ligand>
        <name>substrate</name>
    </ligand>
</feature>
<evidence type="ECO:0000313" key="12">
    <source>
        <dbReference type="EMBL" id="RWU08414.1"/>
    </source>
</evidence>
<dbReference type="Pfam" id="PF01725">
    <property type="entry name" value="Ham1p_like"/>
    <property type="match status" value="1"/>
</dbReference>
<evidence type="ECO:0000256" key="2">
    <source>
        <dbReference type="ARBA" id="ARBA00011738"/>
    </source>
</evidence>
<dbReference type="HAMAP" id="MF_01405">
    <property type="entry name" value="Non_canon_purine_NTPase"/>
    <property type="match status" value="1"/>
</dbReference>
<dbReference type="CDD" id="cd00515">
    <property type="entry name" value="HAM1"/>
    <property type="match status" value="1"/>
</dbReference>
<dbReference type="GO" id="GO:0046872">
    <property type="term" value="F:metal ion binding"/>
    <property type="evidence" value="ECO:0007669"/>
    <property type="project" value="UniProtKB-KW"/>
</dbReference>
<evidence type="ECO:0000256" key="10">
    <source>
        <dbReference type="HAMAP-Rule" id="MF_01405"/>
    </source>
</evidence>
<dbReference type="InterPro" id="IPR002637">
    <property type="entry name" value="RdgB/HAM1"/>
</dbReference>
<dbReference type="EMBL" id="SAYW01000002">
    <property type="protein sequence ID" value="RWU08414.1"/>
    <property type="molecule type" value="Genomic_DNA"/>
</dbReference>
<dbReference type="SUPFAM" id="SSF52972">
    <property type="entry name" value="ITPase-like"/>
    <property type="match status" value="1"/>
</dbReference>
<evidence type="ECO:0000256" key="1">
    <source>
        <dbReference type="ARBA" id="ARBA00008023"/>
    </source>
</evidence>
<reference evidence="12 13" key="1">
    <citation type="submission" date="2018-06" db="EMBL/GenBank/DDBJ databases">
        <title>Pedobacter endophyticus sp. nov., an endophytic bacterium isolated from a leaf of Triticum aestivum.</title>
        <authorList>
            <person name="Zhang L."/>
        </authorList>
    </citation>
    <scope>NUCLEOTIDE SEQUENCE [LARGE SCALE GENOMIC DNA]</scope>
    <source>
        <strain evidence="12 13">CM134L-2</strain>
    </source>
</reference>
<feature type="binding site" evidence="10">
    <location>
        <begin position="149"/>
        <end position="152"/>
    </location>
    <ligand>
        <name>substrate</name>
    </ligand>
</feature>
<dbReference type="NCBIfam" id="NF011398">
    <property type="entry name" value="PRK14823.1"/>
    <property type="match status" value="1"/>
</dbReference>
<dbReference type="GO" id="GO:0009117">
    <property type="term" value="P:nucleotide metabolic process"/>
    <property type="evidence" value="ECO:0007669"/>
    <property type="project" value="UniProtKB-KW"/>
</dbReference>
<dbReference type="OrthoDB" id="9807456at2"/>
<evidence type="ECO:0000256" key="3">
    <source>
        <dbReference type="ARBA" id="ARBA00022723"/>
    </source>
</evidence>
<comment type="catalytic activity">
    <reaction evidence="8 10">
        <text>dITP + H2O = dIMP + diphosphate + H(+)</text>
        <dbReference type="Rhea" id="RHEA:28342"/>
        <dbReference type="ChEBI" id="CHEBI:15377"/>
        <dbReference type="ChEBI" id="CHEBI:15378"/>
        <dbReference type="ChEBI" id="CHEBI:33019"/>
        <dbReference type="ChEBI" id="CHEBI:61194"/>
        <dbReference type="ChEBI" id="CHEBI:61382"/>
        <dbReference type="EC" id="3.6.1.66"/>
    </reaction>
</comment>
<evidence type="ECO:0000256" key="9">
    <source>
        <dbReference type="ARBA" id="ARBA00052017"/>
    </source>
</evidence>
<evidence type="ECO:0000256" key="7">
    <source>
        <dbReference type="ARBA" id="ARBA00023080"/>
    </source>
</evidence>
<evidence type="ECO:0000256" key="5">
    <source>
        <dbReference type="ARBA" id="ARBA00022801"/>
    </source>
</evidence>
<accession>A0A3S3QGC6</accession>
<dbReference type="GO" id="GO:0036220">
    <property type="term" value="F:ITP diphosphatase activity"/>
    <property type="evidence" value="ECO:0007669"/>
    <property type="project" value="UniProtKB-UniRule"/>
</dbReference>
<keyword evidence="3 10" id="KW-0479">Metal-binding</keyword>
<dbReference type="GO" id="GO:0036222">
    <property type="term" value="F:XTP diphosphatase activity"/>
    <property type="evidence" value="ECO:0007669"/>
    <property type="project" value="UniProtKB-UniRule"/>
</dbReference>
<evidence type="ECO:0000313" key="13">
    <source>
        <dbReference type="Proteomes" id="UP000284120"/>
    </source>
</evidence>
<dbReference type="GO" id="GO:0009146">
    <property type="term" value="P:purine nucleoside triphosphate catabolic process"/>
    <property type="evidence" value="ECO:0007669"/>
    <property type="project" value="UniProtKB-UniRule"/>
</dbReference>
<dbReference type="InterPro" id="IPR029001">
    <property type="entry name" value="ITPase-like_fam"/>
</dbReference>
<feature type="binding site" evidence="10">
    <location>
        <position position="70"/>
    </location>
    <ligand>
        <name>Mg(2+)</name>
        <dbReference type="ChEBI" id="CHEBI:18420"/>
    </ligand>
</feature>
<dbReference type="GO" id="GO:0035870">
    <property type="term" value="F:dITP diphosphatase activity"/>
    <property type="evidence" value="ECO:0007669"/>
    <property type="project" value="UniProtKB-UniRule"/>
</dbReference>
<feature type="active site" description="Proton acceptor" evidence="10">
    <location>
        <position position="70"/>
    </location>
</feature>
<evidence type="ECO:0000256" key="4">
    <source>
        <dbReference type="ARBA" id="ARBA00022741"/>
    </source>
</evidence>
<proteinExistence type="inferred from homology"/>
<comment type="function">
    <text evidence="10">Pyrophosphatase that catalyzes the hydrolysis of nucleoside triphosphates to their monophosphate derivatives, with a high preference for the non-canonical purine nucleotides XTP (xanthosine triphosphate), dITP (deoxyinosine triphosphate) and ITP. Seems to function as a house-cleaning enzyme that removes non-canonical purine nucleotides from the nucleotide pool, thus preventing their incorporation into DNA/RNA and avoiding chromosomal lesions.</text>
</comment>
<sequence length="194" mass="21848">MIKKLVFATNNTHKTDEVANILAPEYQVLNLKDINCLVDIPETGDTFAENATLKSTYVYQNYHLDCFADDSGLEVEALNNEPGIFSARYSGIKDDNTNLQLLLKNLEGKSDRKARFKTVISLLKNGENHLFEGVIEGTIRTEPTGSKGFGYDPIFQPDGYDITFAEMEMSEKNKISHRALAMQKLIDFLRNDNS</sequence>
<dbReference type="InterPro" id="IPR020922">
    <property type="entry name" value="dITP/XTP_pyrophosphatase"/>
</dbReference>
<gene>
    <name evidence="12" type="ORF">DPV69_08535</name>
</gene>
<keyword evidence="6 10" id="KW-0460">Magnesium</keyword>
<feature type="binding site" evidence="10">
    <location>
        <begin position="9"/>
        <end position="14"/>
    </location>
    <ligand>
        <name>substrate</name>
    </ligand>
</feature>
<feature type="binding site" evidence="10">
    <location>
        <position position="71"/>
    </location>
    <ligand>
        <name>substrate</name>
    </ligand>
</feature>
<keyword evidence="13" id="KW-1185">Reference proteome</keyword>
<evidence type="ECO:0000256" key="8">
    <source>
        <dbReference type="ARBA" id="ARBA00051875"/>
    </source>
</evidence>
<feature type="binding site" evidence="10">
    <location>
        <position position="172"/>
    </location>
    <ligand>
        <name>substrate</name>
    </ligand>
</feature>
<keyword evidence="5 10" id="KW-0378">Hydrolase</keyword>
<dbReference type="GO" id="GO:0005829">
    <property type="term" value="C:cytosol"/>
    <property type="evidence" value="ECO:0007669"/>
    <property type="project" value="TreeGrafter"/>
</dbReference>
<keyword evidence="7 10" id="KW-0546">Nucleotide metabolism</keyword>
<comment type="caution">
    <text evidence="12">The sequence shown here is derived from an EMBL/GenBank/DDBJ whole genome shotgun (WGS) entry which is preliminary data.</text>
</comment>
<dbReference type="FunFam" id="3.90.950.10:FF:000001">
    <property type="entry name" value="dITP/XTP pyrophosphatase"/>
    <property type="match status" value="1"/>
</dbReference>
<dbReference type="EC" id="3.6.1.66" evidence="10"/>
<evidence type="ECO:0000256" key="11">
    <source>
        <dbReference type="RuleBase" id="RU003781"/>
    </source>
</evidence>
<dbReference type="GO" id="GO:0000166">
    <property type="term" value="F:nucleotide binding"/>
    <property type="evidence" value="ECO:0007669"/>
    <property type="project" value="UniProtKB-KW"/>
</dbReference>
<comment type="caution">
    <text evidence="10">Lacks conserved residue(s) required for the propagation of feature annotation.</text>
</comment>
<protein>
    <recommendedName>
        <fullName evidence="10">dITP/XTP pyrophosphatase</fullName>
        <ecNumber evidence="10">3.6.1.66</ecNumber>
    </recommendedName>
    <alternativeName>
        <fullName evidence="10">Non-canonical purine NTP pyrophosphatase</fullName>
    </alternativeName>
    <alternativeName>
        <fullName evidence="10">Non-standard purine NTP pyrophosphatase</fullName>
    </alternativeName>
    <alternativeName>
        <fullName evidence="10">Nucleoside-triphosphate diphosphatase</fullName>
    </alternativeName>
    <alternativeName>
        <fullName evidence="10">Nucleoside-triphosphate pyrophosphatase</fullName>
        <shortName evidence="10">NTPase</shortName>
    </alternativeName>
</protein>
<dbReference type="Gene3D" id="3.90.950.10">
    <property type="match status" value="1"/>
</dbReference>